<dbReference type="InterPro" id="IPR023210">
    <property type="entry name" value="NADP_OxRdtase_dom"/>
</dbReference>
<dbReference type="EMBL" id="GBRH01186051">
    <property type="protein sequence ID" value="JAE11845.1"/>
    <property type="molecule type" value="Transcribed_RNA"/>
</dbReference>
<sequence>MSRIKEIGGCYGKSPTQVALNWLTSQENVVAIPGAKNASQAKEFAGALGWSLTREEVEELRPLSKEIKGIKMPIEES</sequence>
<dbReference type="PANTHER" id="PTHR43638">
    <property type="entry name" value="OXIDOREDUCTASE, ALDO/KETO REDUCTASE FAMILY PROTEIN"/>
    <property type="match status" value="1"/>
</dbReference>
<dbReference type="Pfam" id="PF00248">
    <property type="entry name" value="Aldo_ket_red"/>
    <property type="match status" value="1"/>
</dbReference>
<accession>A0A0A9FFL2</accession>
<dbReference type="InterPro" id="IPR036812">
    <property type="entry name" value="NAD(P)_OxRdtase_dom_sf"/>
</dbReference>
<protein>
    <recommendedName>
        <fullName evidence="1">NADP-dependent oxidoreductase domain-containing protein</fullName>
    </recommendedName>
</protein>
<organism evidence="2">
    <name type="scientific">Arundo donax</name>
    <name type="common">Giant reed</name>
    <name type="synonym">Donax arundinaceus</name>
    <dbReference type="NCBI Taxonomy" id="35708"/>
    <lineage>
        <taxon>Eukaryota</taxon>
        <taxon>Viridiplantae</taxon>
        <taxon>Streptophyta</taxon>
        <taxon>Embryophyta</taxon>
        <taxon>Tracheophyta</taxon>
        <taxon>Spermatophyta</taxon>
        <taxon>Magnoliopsida</taxon>
        <taxon>Liliopsida</taxon>
        <taxon>Poales</taxon>
        <taxon>Poaceae</taxon>
        <taxon>PACMAD clade</taxon>
        <taxon>Arundinoideae</taxon>
        <taxon>Arundineae</taxon>
        <taxon>Arundo</taxon>
    </lineage>
</organism>
<dbReference type="Gene3D" id="3.20.20.100">
    <property type="entry name" value="NADP-dependent oxidoreductase domain"/>
    <property type="match status" value="1"/>
</dbReference>
<name>A0A0A9FFL2_ARUDO</name>
<dbReference type="SUPFAM" id="SSF51430">
    <property type="entry name" value="NAD(P)-linked oxidoreductase"/>
    <property type="match status" value="1"/>
</dbReference>
<dbReference type="PANTHER" id="PTHR43638:SF3">
    <property type="entry name" value="ALDEHYDE REDUCTASE"/>
    <property type="match status" value="1"/>
</dbReference>
<reference evidence="2" key="1">
    <citation type="submission" date="2014-09" db="EMBL/GenBank/DDBJ databases">
        <authorList>
            <person name="Magalhaes I.L.F."/>
            <person name="Oliveira U."/>
            <person name="Santos F.R."/>
            <person name="Vidigal T.H.D.A."/>
            <person name="Brescovit A.D."/>
            <person name="Santos A.J."/>
        </authorList>
    </citation>
    <scope>NUCLEOTIDE SEQUENCE</scope>
    <source>
        <tissue evidence="2">Shoot tissue taken approximately 20 cm above the soil surface</tissue>
    </source>
</reference>
<reference evidence="2" key="2">
    <citation type="journal article" date="2015" name="Data Brief">
        <title>Shoot transcriptome of the giant reed, Arundo donax.</title>
        <authorList>
            <person name="Barrero R.A."/>
            <person name="Guerrero F.D."/>
            <person name="Moolhuijzen P."/>
            <person name="Goolsby J.A."/>
            <person name="Tidwell J."/>
            <person name="Bellgard S.E."/>
            <person name="Bellgard M.I."/>
        </authorList>
    </citation>
    <scope>NUCLEOTIDE SEQUENCE</scope>
    <source>
        <tissue evidence="2">Shoot tissue taken approximately 20 cm above the soil surface</tissue>
    </source>
</reference>
<evidence type="ECO:0000313" key="2">
    <source>
        <dbReference type="EMBL" id="JAE11845.1"/>
    </source>
</evidence>
<dbReference type="AlphaFoldDB" id="A0A0A9FFL2"/>
<proteinExistence type="predicted"/>
<evidence type="ECO:0000259" key="1">
    <source>
        <dbReference type="Pfam" id="PF00248"/>
    </source>
</evidence>
<feature type="domain" description="NADP-dependent oxidoreductase" evidence="1">
    <location>
        <begin position="3"/>
        <end position="62"/>
    </location>
</feature>